<evidence type="ECO:0000313" key="2">
    <source>
        <dbReference type="Proteomes" id="UP000479190"/>
    </source>
</evidence>
<accession>A0A6H5J0I1</accession>
<protein>
    <submittedName>
        <fullName evidence="1">Uncharacterized protein</fullName>
    </submittedName>
</protein>
<evidence type="ECO:0000313" key="1">
    <source>
        <dbReference type="EMBL" id="CAB0041762.1"/>
    </source>
</evidence>
<dbReference type="Proteomes" id="UP000479190">
    <property type="component" value="Unassembled WGS sequence"/>
</dbReference>
<keyword evidence="2" id="KW-1185">Reference proteome</keyword>
<gene>
    <name evidence="1" type="ORF">TBRA_LOCUS13418</name>
</gene>
<dbReference type="AlphaFoldDB" id="A0A6H5J0I1"/>
<name>A0A6H5J0I1_9HYME</name>
<sequence>MGDLNSDLSAPDVNEEGRDLEKLLEENSYYPVPFGPTHHEARLRVIPVTILELAAQCHLGSVVLTSVAAWGVVSSPCRLHLVSVILASGATLRVPRKLCDGFEYEFLNQTSYDNFVYIFVLARYSTHIQGRTGIEFFFGSFIRCGPGRERPTGISPKFPMASPAGFKK</sequence>
<organism evidence="1 2">
    <name type="scientific">Trichogramma brassicae</name>
    <dbReference type="NCBI Taxonomy" id="86971"/>
    <lineage>
        <taxon>Eukaryota</taxon>
        <taxon>Metazoa</taxon>
        <taxon>Ecdysozoa</taxon>
        <taxon>Arthropoda</taxon>
        <taxon>Hexapoda</taxon>
        <taxon>Insecta</taxon>
        <taxon>Pterygota</taxon>
        <taxon>Neoptera</taxon>
        <taxon>Endopterygota</taxon>
        <taxon>Hymenoptera</taxon>
        <taxon>Apocrita</taxon>
        <taxon>Proctotrupomorpha</taxon>
        <taxon>Chalcidoidea</taxon>
        <taxon>Trichogrammatidae</taxon>
        <taxon>Trichogramma</taxon>
    </lineage>
</organism>
<dbReference type="EMBL" id="CADCXV010001128">
    <property type="protein sequence ID" value="CAB0041762.1"/>
    <property type="molecule type" value="Genomic_DNA"/>
</dbReference>
<proteinExistence type="predicted"/>
<reference evidence="1 2" key="1">
    <citation type="submission" date="2020-02" db="EMBL/GenBank/DDBJ databases">
        <authorList>
            <person name="Ferguson B K."/>
        </authorList>
    </citation>
    <scope>NUCLEOTIDE SEQUENCE [LARGE SCALE GENOMIC DNA]</scope>
</reference>